<name>L0WCV0_9GAMM</name>
<gene>
    <name evidence="8" type="ORF">A11A3_08075</name>
</gene>
<dbReference type="FunFam" id="3.30.70.270:FF:000001">
    <property type="entry name" value="Diguanylate cyclase domain protein"/>
    <property type="match status" value="1"/>
</dbReference>
<dbReference type="Proteomes" id="UP000010164">
    <property type="component" value="Unassembled WGS sequence"/>
</dbReference>
<dbReference type="InterPro" id="IPR050469">
    <property type="entry name" value="Diguanylate_Cyclase"/>
</dbReference>
<feature type="domain" description="PAC" evidence="6">
    <location>
        <begin position="251"/>
        <end position="303"/>
    </location>
</feature>
<dbReference type="PROSITE" id="PS50113">
    <property type="entry name" value="PAC"/>
    <property type="match status" value="1"/>
</dbReference>
<dbReference type="Gene3D" id="3.30.450.40">
    <property type="match status" value="1"/>
</dbReference>
<evidence type="ECO:0000259" key="7">
    <source>
        <dbReference type="PROSITE" id="PS50887"/>
    </source>
</evidence>
<dbReference type="OrthoDB" id="73375at2"/>
<dbReference type="InterPro" id="IPR000160">
    <property type="entry name" value="GGDEF_dom"/>
</dbReference>
<dbReference type="Pfam" id="PF01590">
    <property type="entry name" value="GAF"/>
    <property type="match status" value="1"/>
</dbReference>
<accession>L0WCV0</accession>
<dbReference type="PROSITE" id="PS50887">
    <property type="entry name" value="GGDEF"/>
    <property type="match status" value="1"/>
</dbReference>
<evidence type="ECO:0000313" key="8">
    <source>
        <dbReference type="EMBL" id="EKF74568.1"/>
    </source>
</evidence>
<dbReference type="PATRIC" id="fig|1177179.3.peg.1612"/>
<dbReference type="InterPro" id="IPR003018">
    <property type="entry name" value="GAF"/>
</dbReference>
<dbReference type="RefSeq" id="WP_008928794.1">
    <property type="nucleotide sequence ID" value="NZ_AMRJ01000010.1"/>
</dbReference>
<dbReference type="STRING" id="1177179.A11A3_08075"/>
<dbReference type="InterPro" id="IPR000700">
    <property type="entry name" value="PAS-assoc_C"/>
</dbReference>
<dbReference type="eggNOG" id="COG2203">
    <property type="taxonomic scope" value="Bacteria"/>
</dbReference>
<dbReference type="NCBIfam" id="TIGR00254">
    <property type="entry name" value="GGDEF"/>
    <property type="match status" value="1"/>
</dbReference>
<dbReference type="PROSITE" id="PS50112">
    <property type="entry name" value="PAS"/>
    <property type="match status" value="1"/>
</dbReference>
<feature type="domain" description="PAS" evidence="5">
    <location>
        <begin position="177"/>
        <end position="247"/>
    </location>
</feature>
<feature type="domain" description="GGDEF" evidence="7">
    <location>
        <begin position="349"/>
        <end position="481"/>
    </location>
</feature>
<dbReference type="AlphaFoldDB" id="L0WCV0"/>
<proteinExistence type="predicted"/>
<dbReference type="SMART" id="SM00086">
    <property type="entry name" value="PAC"/>
    <property type="match status" value="1"/>
</dbReference>
<dbReference type="EC" id="2.7.7.65" evidence="2"/>
<dbReference type="InterPro" id="IPR000014">
    <property type="entry name" value="PAS"/>
</dbReference>
<organism evidence="8 9">
    <name type="scientific">Alcanivorax hongdengensis A-11-3</name>
    <dbReference type="NCBI Taxonomy" id="1177179"/>
    <lineage>
        <taxon>Bacteria</taxon>
        <taxon>Pseudomonadati</taxon>
        <taxon>Pseudomonadota</taxon>
        <taxon>Gammaproteobacteria</taxon>
        <taxon>Oceanospirillales</taxon>
        <taxon>Alcanivoracaceae</taxon>
        <taxon>Alcanivorax</taxon>
    </lineage>
</organism>
<dbReference type="GO" id="GO:0005886">
    <property type="term" value="C:plasma membrane"/>
    <property type="evidence" value="ECO:0007669"/>
    <property type="project" value="TreeGrafter"/>
</dbReference>
<dbReference type="eggNOG" id="COG2199">
    <property type="taxonomic scope" value="Bacteria"/>
</dbReference>
<dbReference type="InterPro" id="IPR013655">
    <property type="entry name" value="PAS_fold_3"/>
</dbReference>
<dbReference type="SUPFAM" id="SSF55073">
    <property type="entry name" value="Nucleotide cyclase"/>
    <property type="match status" value="1"/>
</dbReference>
<evidence type="ECO:0000256" key="3">
    <source>
        <dbReference type="ARBA" id="ARBA00034247"/>
    </source>
</evidence>
<dbReference type="InterPro" id="IPR029787">
    <property type="entry name" value="Nucleotide_cyclase"/>
</dbReference>
<evidence type="ECO:0000259" key="5">
    <source>
        <dbReference type="PROSITE" id="PS50112"/>
    </source>
</evidence>
<dbReference type="GO" id="GO:1902201">
    <property type="term" value="P:negative regulation of bacterial-type flagellum-dependent cell motility"/>
    <property type="evidence" value="ECO:0007669"/>
    <property type="project" value="TreeGrafter"/>
</dbReference>
<keyword evidence="4" id="KW-0175">Coiled coil</keyword>
<dbReference type="SUPFAM" id="SSF55785">
    <property type="entry name" value="PYP-like sensor domain (PAS domain)"/>
    <property type="match status" value="1"/>
</dbReference>
<dbReference type="GO" id="GO:0052621">
    <property type="term" value="F:diguanylate cyclase activity"/>
    <property type="evidence" value="ECO:0007669"/>
    <property type="project" value="UniProtKB-EC"/>
</dbReference>
<dbReference type="CDD" id="cd00130">
    <property type="entry name" value="PAS"/>
    <property type="match status" value="1"/>
</dbReference>
<dbReference type="EMBL" id="AMRJ01000010">
    <property type="protein sequence ID" value="EKF74568.1"/>
    <property type="molecule type" value="Genomic_DNA"/>
</dbReference>
<dbReference type="Pfam" id="PF08447">
    <property type="entry name" value="PAS_3"/>
    <property type="match status" value="1"/>
</dbReference>
<evidence type="ECO:0000256" key="4">
    <source>
        <dbReference type="SAM" id="Coils"/>
    </source>
</evidence>
<dbReference type="SMART" id="SM00091">
    <property type="entry name" value="PAS"/>
    <property type="match status" value="1"/>
</dbReference>
<comment type="cofactor">
    <cofactor evidence="1">
        <name>Mg(2+)</name>
        <dbReference type="ChEBI" id="CHEBI:18420"/>
    </cofactor>
</comment>
<dbReference type="InterPro" id="IPR001610">
    <property type="entry name" value="PAC"/>
</dbReference>
<feature type="coiled-coil region" evidence="4">
    <location>
        <begin position="294"/>
        <end position="321"/>
    </location>
</feature>
<comment type="caution">
    <text evidence="8">The sequence shown here is derived from an EMBL/GenBank/DDBJ whole genome shotgun (WGS) entry which is preliminary data.</text>
</comment>
<dbReference type="SMART" id="SM00065">
    <property type="entry name" value="GAF"/>
    <property type="match status" value="1"/>
</dbReference>
<dbReference type="Gene3D" id="3.30.450.20">
    <property type="entry name" value="PAS domain"/>
    <property type="match status" value="1"/>
</dbReference>
<dbReference type="InterPro" id="IPR043128">
    <property type="entry name" value="Rev_trsase/Diguanyl_cyclase"/>
</dbReference>
<dbReference type="Gene3D" id="3.30.70.270">
    <property type="match status" value="1"/>
</dbReference>
<evidence type="ECO:0000256" key="1">
    <source>
        <dbReference type="ARBA" id="ARBA00001946"/>
    </source>
</evidence>
<evidence type="ECO:0000313" key="9">
    <source>
        <dbReference type="Proteomes" id="UP000010164"/>
    </source>
</evidence>
<dbReference type="InterPro" id="IPR035965">
    <property type="entry name" value="PAS-like_dom_sf"/>
</dbReference>
<dbReference type="NCBIfam" id="TIGR00229">
    <property type="entry name" value="sensory_box"/>
    <property type="match status" value="1"/>
</dbReference>
<evidence type="ECO:0000256" key="2">
    <source>
        <dbReference type="ARBA" id="ARBA00012528"/>
    </source>
</evidence>
<protein>
    <recommendedName>
        <fullName evidence="2">diguanylate cyclase</fullName>
        <ecNumber evidence="2">2.7.7.65</ecNumber>
    </recommendedName>
</protein>
<comment type="catalytic activity">
    <reaction evidence="3">
        <text>2 GTP = 3',3'-c-di-GMP + 2 diphosphate</text>
        <dbReference type="Rhea" id="RHEA:24898"/>
        <dbReference type="ChEBI" id="CHEBI:33019"/>
        <dbReference type="ChEBI" id="CHEBI:37565"/>
        <dbReference type="ChEBI" id="CHEBI:58805"/>
        <dbReference type="EC" id="2.7.7.65"/>
    </reaction>
</comment>
<dbReference type="CDD" id="cd01949">
    <property type="entry name" value="GGDEF"/>
    <property type="match status" value="1"/>
</dbReference>
<dbReference type="InterPro" id="IPR029016">
    <property type="entry name" value="GAF-like_dom_sf"/>
</dbReference>
<dbReference type="GO" id="GO:0043709">
    <property type="term" value="P:cell adhesion involved in single-species biofilm formation"/>
    <property type="evidence" value="ECO:0007669"/>
    <property type="project" value="TreeGrafter"/>
</dbReference>
<dbReference type="Pfam" id="PF00990">
    <property type="entry name" value="GGDEF"/>
    <property type="match status" value="1"/>
</dbReference>
<dbReference type="SMART" id="SM00267">
    <property type="entry name" value="GGDEF"/>
    <property type="match status" value="1"/>
</dbReference>
<dbReference type="SUPFAM" id="SSF55781">
    <property type="entry name" value="GAF domain-like"/>
    <property type="match status" value="1"/>
</dbReference>
<dbReference type="PANTHER" id="PTHR45138">
    <property type="entry name" value="REGULATORY COMPONENTS OF SENSORY TRANSDUCTION SYSTEM"/>
    <property type="match status" value="1"/>
</dbReference>
<sequence>MRFSLEGLRELHRLSLMPTDDFAQLYQAYLEVGCRMLGLSVGIVSRIRDQDYQVLAVQPADDGIRAGDHYALGDTYCSAVVKKRGSVALHHVGELEHMLNHPVYLAKQLESYIATPIFVQGRIFGTLNFSDVTPRDEPFRVDEMEFLELMARSLGRTLALDRLERQRRQAIRRMEESVALFEGAFRHAAIGMAIVSPDGSWLRVNPALCRILGYAEEALLEIDFQSITHPDDLETDLEHVQALLDGSKNSYWMKKRYFHHDGHVVSVVLAVSIVRNEDGSPRYFLSQIEDISAQASAEETLREQKAQLEKLNRKLADMARTDPLTGLCNRMVLMDALRREYQRSLRSGEALTVAFMDVDYFKQYNDDFGHAEGDLALKAVAAVLQTASRGSDLLTRYGGEEFVALLPGAGINQARAVADRLRVAVSRIGDLKRPITLSVGVATLLPAESPSRSPETLLRAADKALYAAKEAGRNRVEAVVI</sequence>
<dbReference type="PANTHER" id="PTHR45138:SF9">
    <property type="entry name" value="DIGUANYLATE CYCLASE DGCM-RELATED"/>
    <property type="match status" value="1"/>
</dbReference>
<reference evidence="8 9" key="1">
    <citation type="journal article" date="2012" name="J. Bacteriol.">
        <title>Genome Sequence of the Alkane-Degrading Bacterium Alcanivorax hongdengensis Type Strain A-11-3.</title>
        <authorList>
            <person name="Lai Q."/>
            <person name="Shao Z."/>
        </authorList>
    </citation>
    <scope>NUCLEOTIDE SEQUENCE [LARGE SCALE GENOMIC DNA]</scope>
    <source>
        <strain evidence="8 9">A-11-3</strain>
    </source>
</reference>
<evidence type="ECO:0000259" key="6">
    <source>
        <dbReference type="PROSITE" id="PS50113"/>
    </source>
</evidence>
<keyword evidence="9" id="KW-1185">Reference proteome</keyword>